<feature type="region of interest" description="Disordered" evidence="1">
    <location>
        <begin position="74"/>
        <end position="103"/>
    </location>
</feature>
<proteinExistence type="predicted"/>
<name>A0ABP7GD14_9MICO</name>
<feature type="compositionally biased region" description="Low complexity" evidence="1">
    <location>
        <begin position="74"/>
        <end position="83"/>
    </location>
</feature>
<keyword evidence="4" id="KW-1185">Reference proteome</keyword>
<evidence type="ECO:0000313" key="4">
    <source>
        <dbReference type="Proteomes" id="UP001500540"/>
    </source>
</evidence>
<evidence type="ECO:0000256" key="1">
    <source>
        <dbReference type="SAM" id="MobiDB-lite"/>
    </source>
</evidence>
<dbReference type="Proteomes" id="UP001500540">
    <property type="component" value="Unassembled WGS sequence"/>
</dbReference>
<comment type="caution">
    <text evidence="3">The sequence shown here is derived from an EMBL/GenBank/DDBJ whole genome shotgun (WGS) entry which is preliminary data.</text>
</comment>
<feature type="transmembrane region" description="Helical" evidence="2">
    <location>
        <begin position="29"/>
        <end position="48"/>
    </location>
</feature>
<accession>A0ABP7GD14</accession>
<organism evidence="3 4">
    <name type="scientific">Microbacterium kribbense</name>
    <dbReference type="NCBI Taxonomy" id="433645"/>
    <lineage>
        <taxon>Bacteria</taxon>
        <taxon>Bacillati</taxon>
        <taxon>Actinomycetota</taxon>
        <taxon>Actinomycetes</taxon>
        <taxon>Micrococcales</taxon>
        <taxon>Microbacteriaceae</taxon>
        <taxon>Microbacterium</taxon>
    </lineage>
</organism>
<dbReference type="EMBL" id="BAABAF010000004">
    <property type="protein sequence ID" value="GAA3761132.1"/>
    <property type="molecule type" value="Genomic_DNA"/>
</dbReference>
<evidence type="ECO:0000313" key="3">
    <source>
        <dbReference type="EMBL" id="GAA3761132.1"/>
    </source>
</evidence>
<protein>
    <submittedName>
        <fullName evidence="3">Uncharacterized protein</fullName>
    </submittedName>
</protein>
<evidence type="ECO:0000256" key="2">
    <source>
        <dbReference type="SAM" id="Phobius"/>
    </source>
</evidence>
<reference evidence="4" key="1">
    <citation type="journal article" date="2019" name="Int. J. Syst. Evol. Microbiol.">
        <title>The Global Catalogue of Microorganisms (GCM) 10K type strain sequencing project: providing services to taxonomists for standard genome sequencing and annotation.</title>
        <authorList>
            <consortium name="The Broad Institute Genomics Platform"/>
            <consortium name="The Broad Institute Genome Sequencing Center for Infectious Disease"/>
            <person name="Wu L."/>
            <person name="Ma J."/>
        </authorList>
    </citation>
    <scope>NUCLEOTIDE SEQUENCE [LARGE SCALE GENOMIC DNA]</scope>
    <source>
        <strain evidence="4">JCM 16950</strain>
    </source>
</reference>
<sequence length="103" mass="11029">MHAAIAALVVMATPSPTPTAPPADTVTPGPWGFFAIAALGVAVIVLLWDMMRRIRRARYRLQVREELDEEMAQAAAAVDGAGLDEPHGEGGEQQPPPPDHDEH</sequence>
<keyword evidence="2" id="KW-0812">Transmembrane</keyword>
<dbReference type="RefSeq" id="WP_344781593.1">
    <property type="nucleotide sequence ID" value="NZ_BAABAF010000004.1"/>
</dbReference>
<keyword evidence="2" id="KW-1133">Transmembrane helix</keyword>
<gene>
    <name evidence="3" type="ORF">GCM10022240_12100</name>
</gene>
<keyword evidence="2" id="KW-0472">Membrane</keyword>